<dbReference type="EMBL" id="BSFE01000001">
    <property type="protein sequence ID" value="GLK51054.1"/>
    <property type="molecule type" value="Genomic_DNA"/>
</dbReference>
<dbReference type="Pfam" id="PF00378">
    <property type="entry name" value="ECH_1"/>
    <property type="match status" value="1"/>
</dbReference>
<dbReference type="Gene3D" id="1.10.12.10">
    <property type="entry name" value="Lyase 2-enoyl-coa Hydratase, Chain A, domain 2"/>
    <property type="match status" value="1"/>
</dbReference>
<evidence type="ECO:0000313" key="5">
    <source>
        <dbReference type="Proteomes" id="UP001143486"/>
    </source>
</evidence>
<dbReference type="InterPro" id="IPR014748">
    <property type="entry name" value="Enoyl-CoA_hydra_C"/>
</dbReference>
<keyword evidence="2" id="KW-0456">Lyase</keyword>
<dbReference type="GO" id="GO:0006635">
    <property type="term" value="P:fatty acid beta-oxidation"/>
    <property type="evidence" value="ECO:0007669"/>
    <property type="project" value="TreeGrafter"/>
</dbReference>
<dbReference type="InterPro" id="IPR018376">
    <property type="entry name" value="Enoyl-CoA_hyd/isom_CS"/>
</dbReference>
<evidence type="ECO:0000256" key="3">
    <source>
        <dbReference type="RuleBase" id="RU003707"/>
    </source>
</evidence>
<name>A0A9W6IKQ3_9PROT</name>
<dbReference type="SUPFAM" id="SSF52096">
    <property type="entry name" value="ClpP/crotonase"/>
    <property type="match status" value="1"/>
</dbReference>
<protein>
    <submittedName>
        <fullName evidence="4">Enoyl-CoA hydratase</fullName>
    </submittedName>
</protein>
<organism evidence="4 5">
    <name type="scientific">Maricaulis virginensis</name>
    <dbReference type="NCBI Taxonomy" id="144022"/>
    <lineage>
        <taxon>Bacteria</taxon>
        <taxon>Pseudomonadati</taxon>
        <taxon>Pseudomonadota</taxon>
        <taxon>Alphaproteobacteria</taxon>
        <taxon>Maricaulales</taxon>
        <taxon>Maricaulaceae</taxon>
        <taxon>Maricaulis</taxon>
    </lineage>
</organism>
<dbReference type="AlphaFoldDB" id="A0A9W6IKQ3"/>
<keyword evidence="5" id="KW-1185">Reference proteome</keyword>
<dbReference type="CDD" id="cd06558">
    <property type="entry name" value="crotonase-like"/>
    <property type="match status" value="1"/>
</dbReference>
<evidence type="ECO:0000256" key="2">
    <source>
        <dbReference type="ARBA" id="ARBA00023239"/>
    </source>
</evidence>
<proteinExistence type="inferred from homology"/>
<comment type="caution">
    <text evidence="4">The sequence shown here is derived from an EMBL/GenBank/DDBJ whole genome shotgun (WGS) entry which is preliminary data.</text>
</comment>
<dbReference type="GO" id="GO:0016829">
    <property type="term" value="F:lyase activity"/>
    <property type="evidence" value="ECO:0007669"/>
    <property type="project" value="UniProtKB-KW"/>
</dbReference>
<accession>A0A9W6IKQ3</accession>
<gene>
    <name evidence="4" type="primary">paaG</name>
    <name evidence="4" type="ORF">GCM10017621_05620</name>
</gene>
<comment type="similarity">
    <text evidence="1 3">Belongs to the enoyl-CoA hydratase/isomerase family.</text>
</comment>
<dbReference type="Gene3D" id="3.90.226.10">
    <property type="entry name" value="2-enoyl-CoA Hydratase, Chain A, domain 1"/>
    <property type="match status" value="1"/>
</dbReference>
<dbReference type="PROSITE" id="PS00166">
    <property type="entry name" value="ENOYL_COA_HYDRATASE"/>
    <property type="match status" value="1"/>
</dbReference>
<dbReference type="RefSeq" id="WP_271185447.1">
    <property type="nucleotide sequence ID" value="NZ_BSFE01000001.1"/>
</dbReference>
<reference evidence="4" key="2">
    <citation type="submission" date="2023-01" db="EMBL/GenBank/DDBJ databases">
        <authorList>
            <person name="Sun Q."/>
            <person name="Evtushenko L."/>
        </authorList>
    </citation>
    <scope>NUCLEOTIDE SEQUENCE</scope>
    <source>
        <strain evidence="4">VKM B-1513</strain>
    </source>
</reference>
<evidence type="ECO:0000313" key="4">
    <source>
        <dbReference type="EMBL" id="GLK51054.1"/>
    </source>
</evidence>
<dbReference type="PANTHER" id="PTHR11941">
    <property type="entry name" value="ENOYL-COA HYDRATASE-RELATED"/>
    <property type="match status" value="1"/>
</dbReference>
<dbReference type="InterPro" id="IPR001753">
    <property type="entry name" value="Enoyl-CoA_hydra/iso"/>
</dbReference>
<dbReference type="Proteomes" id="UP001143486">
    <property type="component" value="Unassembled WGS sequence"/>
</dbReference>
<sequence>METEPLLIRHDGDIAELVLNRPGKRNAFTEAMWAGLPDLLDTLAERCRVLIVRGQGDHFASGADISEFEEIYATRERGEAYSASIARALDALADFPHPTIAMIRGSCIGGGCGLALACDLRFADDTARIAITPAKMGLLYPFNDTKRLVDAVGGSMAKDMLFSARQLDAAEAERAGLLDRRFEPARLEPETRAYCTRLLDMSPLSATYTKKMISRVLEGQDHDTDETRAWFANAFTSADFKEGYRAFLDKRKPDFSQGGADIHKGTDEP</sequence>
<dbReference type="PANTHER" id="PTHR11941:SF127">
    <property type="entry name" value="ENOYL-COA HYDRATASE ECHA18 (ENOYL HYDRASE) (UNSATURATED ACYL-COA HYDRATASE) (CROTONASE)-RELATED"/>
    <property type="match status" value="1"/>
</dbReference>
<reference evidence="4" key="1">
    <citation type="journal article" date="2014" name="Int. J. Syst. Evol. Microbiol.">
        <title>Complete genome sequence of Corynebacterium casei LMG S-19264T (=DSM 44701T), isolated from a smear-ripened cheese.</title>
        <authorList>
            <consortium name="US DOE Joint Genome Institute (JGI-PGF)"/>
            <person name="Walter F."/>
            <person name="Albersmeier A."/>
            <person name="Kalinowski J."/>
            <person name="Ruckert C."/>
        </authorList>
    </citation>
    <scope>NUCLEOTIDE SEQUENCE</scope>
    <source>
        <strain evidence="4">VKM B-1513</strain>
    </source>
</reference>
<evidence type="ECO:0000256" key="1">
    <source>
        <dbReference type="ARBA" id="ARBA00005254"/>
    </source>
</evidence>
<dbReference type="InterPro" id="IPR029045">
    <property type="entry name" value="ClpP/crotonase-like_dom_sf"/>
</dbReference>